<name>A0A0D0RBT1_PSEFL</name>
<evidence type="ECO:0000256" key="5">
    <source>
        <dbReference type="ARBA" id="ARBA00023136"/>
    </source>
</evidence>
<keyword evidence="4 6" id="KW-0175">Coiled coil</keyword>
<keyword evidence="5" id="KW-0472">Membrane</keyword>
<dbReference type="PANTHER" id="PTHR30367:SF12">
    <property type="entry name" value="P-HYDROXYBENZOIC ACID EFFLUX PUMP SUBUNIT AAEA"/>
    <property type="match status" value="1"/>
</dbReference>
<dbReference type="Pfam" id="PF25963">
    <property type="entry name" value="Beta-barrel_AAEA"/>
    <property type="match status" value="1"/>
</dbReference>
<keyword evidence="3" id="KW-1133">Transmembrane helix</keyword>
<dbReference type="InterPro" id="IPR058634">
    <property type="entry name" value="AaeA-lik-b-barrel"/>
</dbReference>
<dbReference type="InterPro" id="IPR050393">
    <property type="entry name" value="MFP_Efflux_Pump"/>
</dbReference>
<gene>
    <name evidence="9" type="primary">aaeA_3</name>
    <name evidence="9" type="ORF">PFLU3_53040</name>
</gene>
<comment type="caution">
    <text evidence="9">The sequence shown here is derived from an EMBL/GenBank/DDBJ whole genome shotgun (WGS) entry which is preliminary data.</text>
</comment>
<evidence type="ECO:0000259" key="8">
    <source>
        <dbReference type="Pfam" id="PF25963"/>
    </source>
</evidence>
<organism evidence="9 10">
    <name type="scientific">Pseudomonas fluorescens</name>
    <dbReference type="NCBI Taxonomy" id="294"/>
    <lineage>
        <taxon>Bacteria</taxon>
        <taxon>Pseudomonadati</taxon>
        <taxon>Pseudomonadota</taxon>
        <taxon>Gammaproteobacteria</taxon>
        <taxon>Pseudomonadales</taxon>
        <taxon>Pseudomonadaceae</taxon>
        <taxon>Pseudomonas</taxon>
    </lineage>
</organism>
<dbReference type="Gene3D" id="2.40.50.100">
    <property type="match status" value="1"/>
</dbReference>
<evidence type="ECO:0000256" key="1">
    <source>
        <dbReference type="ARBA" id="ARBA00009477"/>
    </source>
</evidence>
<proteinExistence type="inferred from homology"/>
<dbReference type="NCBIfam" id="TIGR01730">
    <property type="entry name" value="RND_mfp"/>
    <property type="match status" value="1"/>
</dbReference>
<evidence type="ECO:0000256" key="4">
    <source>
        <dbReference type="ARBA" id="ARBA00023054"/>
    </source>
</evidence>
<dbReference type="GO" id="GO:0016020">
    <property type="term" value="C:membrane"/>
    <property type="evidence" value="ECO:0007669"/>
    <property type="project" value="InterPro"/>
</dbReference>
<dbReference type="AlphaFoldDB" id="A0A0D0RBT1"/>
<dbReference type="Proteomes" id="UP000032210">
    <property type="component" value="Unassembled WGS sequence"/>
</dbReference>
<evidence type="ECO:0000256" key="3">
    <source>
        <dbReference type="ARBA" id="ARBA00022989"/>
    </source>
</evidence>
<reference evidence="9 10" key="1">
    <citation type="submission" date="2015-01" db="EMBL/GenBank/DDBJ databases">
        <title>Genome sequence of the beneficial rhizobacterium Pseudomonas fluorescens 2-79.</title>
        <authorList>
            <person name="Thuermer A."/>
            <person name="Daniel R."/>
        </authorList>
    </citation>
    <scope>NUCLEOTIDE SEQUENCE [LARGE SCALE GENOMIC DNA]</scope>
    <source>
        <strain evidence="9 10">2-79</strain>
    </source>
</reference>
<dbReference type="RefSeq" id="WP_043051461.1">
    <property type="nucleotide sequence ID" value="NZ_JXCQ01000094.1"/>
</dbReference>
<dbReference type="Gene3D" id="2.40.30.170">
    <property type="match status" value="1"/>
</dbReference>
<evidence type="ECO:0000259" key="7">
    <source>
        <dbReference type="Pfam" id="PF25917"/>
    </source>
</evidence>
<dbReference type="PANTHER" id="PTHR30367">
    <property type="entry name" value="P-HYDROXYBENZOIC ACID EFFLUX PUMP SUBUNIT AAEA-RELATED"/>
    <property type="match status" value="1"/>
</dbReference>
<feature type="coiled-coil region" evidence="6">
    <location>
        <begin position="121"/>
        <end position="155"/>
    </location>
</feature>
<dbReference type="InterPro" id="IPR006143">
    <property type="entry name" value="RND_pump_MFP"/>
</dbReference>
<evidence type="ECO:0000313" key="9">
    <source>
        <dbReference type="EMBL" id="KIR16907.1"/>
    </source>
</evidence>
<feature type="domain" description="p-hydroxybenzoic acid efflux pump subunit AaeA-like beta-barrel" evidence="8">
    <location>
        <begin position="187"/>
        <end position="284"/>
    </location>
</feature>
<evidence type="ECO:0000256" key="6">
    <source>
        <dbReference type="SAM" id="Coils"/>
    </source>
</evidence>
<protein>
    <submittedName>
        <fullName evidence="9">AaeA_3 protein</fullName>
    </submittedName>
</protein>
<sequence>MSIVKLLKTAATLGLGVLALVFCLQLWRAYVLAPWTRDGRVSAQVIRIAPEVSGQIDQLWASDNQWVAKGDPLYRIDARAYRLTQQQRTAEFAEARSVFEQRSAQFKRRAQLGGAIAREEIDNAARDLAVAQARLDAARSQLAQAQLDLDRTTIRAPVDGYVTQLRLQPGDYAQAGTTNLFVVDGHSFWITGYFEETKLPGVRIGAAVSIKLMGFDPLLQGHVASLGRGIADTNELRNDSGLPQVSPTFSWIRLAQRVPVRIELDKVPDGVALAAGMTASVEVTQPGGAPRWRLTQWLQAFM</sequence>
<dbReference type="PATRIC" id="fig|294.125.peg.5453"/>
<dbReference type="GO" id="GO:0022857">
    <property type="term" value="F:transmembrane transporter activity"/>
    <property type="evidence" value="ECO:0007669"/>
    <property type="project" value="InterPro"/>
</dbReference>
<dbReference type="InterPro" id="IPR058625">
    <property type="entry name" value="MdtA-like_BSH"/>
</dbReference>
<comment type="similarity">
    <text evidence="1">Belongs to the membrane fusion protein (MFP) (TC 8.A.1) family.</text>
</comment>
<dbReference type="EMBL" id="JXCQ01000094">
    <property type="protein sequence ID" value="KIR16907.1"/>
    <property type="molecule type" value="Genomic_DNA"/>
</dbReference>
<feature type="domain" description="Multidrug resistance protein MdtA-like barrel-sandwich hybrid" evidence="7">
    <location>
        <begin position="45"/>
        <end position="183"/>
    </location>
</feature>
<accession>A0A0D0RBT1</accession>
<keyword evidence="2" id="KW-0812">Transmembrane</keyword>
<dbReference type="Pfam" id="PF25917">
    <property type="entry name" value="BSH_RND"/>
    <property type="match status" value="1"/>
</dbReference>
<dbReference type="SUPFAM" id="SSF111369">
    <property type="entry name" value="HlyD-like secretion proteins"/>
    <property type="match status" value="1"/>
</dbReference>
<evidence type="ECO:0000256" key="2">
    <source>
        <dbReference type="ARBA" id="ARBA00022692"/>
    </source>
</evidence>
<evidence type="ECO:0000313" key="10">
    <source>
        <dbReference type="Proteomes" id="UP000032210"/>
    </source>
</evidence>